<dbReference type="Proteomes" id="UP000517916">
    <property type="component" value="Unassembled WGS sequence"/>
</dbReference>
<accession>A0ABR6BBX4</accession>
<dbReference type="PANTHER" id="PTHR43963">
    <property type="entry name" value="CARBONYL REDUCTASE 1-RELATED"/>
    <property type="match status" value="1"/>
</dbReference>
<dbReference type="PRINTS" id="PR00081">
    <property type="entry name" value="GDHRDH"/>
</dbReference>
<evidence type="ECO:0000256" key="2">
    <source>
        <dbReference type="ARBA" id="ARBA00022857"/>
    </source>
</evidence>
<evidence type="ECO:0000256" key="1">
    <source>
        <dbReference type="ARBA" id="ARBA00006484"/>
    </source>
</evidence>
<keyword evidence="3" id="KW-0560">Oxidoreductase</keyword>
<dbReference type="InterPro" id="IPR002347">
    <property type="entry name" value="SDR_fam"/>
</dbReference>
<reference evidence="4 5" key="1">
    <citation type="submission" date="2020-08" db="EMBL/GenBank/DDBJ databases">
        <title>Genomic Encyclopedia of Archaeal and Bacterial Type Strains, Phase II (KMG-II): from individual species to whole genera.</title>
        <authorList>
            <person name="Goeker M."/>
        </authorList>
    </citation>
    <scope>NUCLEOTIDE SEQUENCE [LARGE SCALE GENOMIC DNA]</scope>
    <source>
        <strain evidence="4 5">DSM 43850</strain>
    </source>
</reference>
<dbReference type="EMBL" id="JACJID010000001">
    <property type="protein sequence ID" value="MBA8924373.1"/>
    <property type="molecule type" value="Genomic_DNA"/>
</dbReference>
<name>A0ABR6BBX4_9PSEU</name>
<sequence>MTAPRTALVTGANQGLGFALAEGLAARLGPRDRVLLTGRDPGRVAEAAARVDQAPTTRSQVIGRVLDVTDAGAVAALAAELGAVDLVLSNAVARLVPDEPQAQQAEEFIAVANDGTHAVLRSFGPVLRPGGRLLVVASSLGTLGHLDPALHPLFDGVSLDQVEQAVQSWRAALRAGTAEELGWPRWINVPSKVAQVAAVRAVAAERRDRDLAEGTLVASVCPGMVDTRASRPWFTDYSQAQTPQQAARAVLDLALAERVDPATHGELVRFGRVVPWRSGSPLTSSSIREFAQ</sequence>
<evidence type="ECO:0000313" key="5">
    <source>
        <dbReference type="Proteomes" id="UP000517916"/>
    </source>
</evidence>
<gene>
    <name evidence="4" type="ORF">BC739_001570</name>
</gene>
<dbReference type="InterPro" id="IPR036291">
    <property type="entry name" value="NAD(P)-bd_dom_sf"/>
</dbReference>
<dbReference type="SUPFAM" id="SSF51735">
    <property type="entry name" value="NAD(P)-binding Rossmann-fold domains"/>
    <property type="match status" value="1"/>
</dbReference>
<organism evidence="4 5">
    <name type="scientific">Kutzneria viridogrisea</name>
    <dbReference type="NCBI Taxonomy" id="47990"/>
    <lineage>
        <taxon>Bacteria</taxon>
        <taxon>Bacillati</taxon>
        <taxon>Actinomycetota</taxon>
        <taxon>Actinomycetes</taxon>
        <taxon>Pseudonocardiales</taxon>
        <taxon>Pseudonocardiaceae</taxon>
        <taxon>Kutzneria</taxon>
    </lineage>
</organism>
<dbReference type="Pfam" id="PF00106">
    <property type="entry name" value="adh_short"/>
    <property type="match status" value="1"/>
</dbReference>
<keyword evidence="5" id="KW-1185">Reference proteome</keyword>
<dbReference type="RefSeq" id="WP_025358017.1">
    <property type="nucleotide sequence ID" value="NZ_BAAABQ010000007.1"/>
</dbReference>
<comment type="similarity">
    <text evidence="1">Belongs to the short-chain dehydrogenases/reductases (SDR) family.</text>
</comment>
<dbReference type="PANTHER" id="PTHR43963:SF6">
    <property type="entry name" value="CHAIN DEHYDROGENASE FAMILY PROTEIN, PUTATIVE (AFU_ORTHOLOGUE AFUA_3G15350)-RELATED"/>
    <property type="match status" value="1"/>
</dbReference>
<evidence type="ECO:0000313" key="4">
    <source>
        <dbReference type="EMBL" id="MBA8924373.1"/>
    </source>
</evidence>
<evidence type="ECO:0000256" key="3">
    <source>
        <dbReference type="ARBA" id="ARBA00023002"/>
    </source>
</evidence>
<comment type="caution">
    <text evidence="4">The sequence shown here is derived from an EMBL/GenBank/DDBJ whole genome shotgun (WGS) entry which is preliminary data.</text>
</comment>
<dbReference type="Gene3D" id="3.40.50.720">
    <property type="entry name" value="NAD(P)-binding Rossmann-like Domain"/>
    <property type="match status" value="1"/>
</dbReference>
<proteinExistence type="inferred from homology"/>
<protein>
    <submittedName>
        <fullName evidence="4">NAD(P)-dependent dehydrogenase (Short-subunit alcohol dehydrogenase family)</fullName>
    </submittedName>
</protein>
<keyword evidence="2" id="KW-0521">NADP</keyword>